<dbReference type="RefSeq" id="WP_138360518.1">
    <property type="nucleotide sequence ID" value="NZ_VCHQ01000010.1"/>
</dbReference>
<gene>
    <name evidence="2" type="ORF">FE839_09125</name>
</gene>
<evidence type="ECO:0000259" key="1">
    <source>
        <dbReference type="Pfam" id="PF01869"/>
    </source>
</evidence>
<dbReference type="SUPFAM" id="SSF53067">
    <property type="entry name" value="Actin-like ATPase domain"/>
    <property type="match status" value="2"/>
</dbReference>
<keyword evidence="3" id="KW-1185">Reference proteome</keyword>
<dbReference type="Proteomes" id="UP000307430">
    <property type="component" value="Unassembled WGS sequence"/>
</dbReference>
<dbReference type="InterPro" id="IPR052519">
    <property type="entry name" value="Euk-type_GlcNAc_Kinase"/>
</dbReference>
<dbReference type="PANTHER" id="PTHR43190">
    <property type="entry name" value="N-ACETYL-D-GLUCOSAMINE KINASE"/>
    <property type="match status" value="1"/>
</dbReference>
<dbReference type="GO" id="GO:0016301">
    <property type="term" value="F:kinase activity"/>
    <property type="evidence" value="ECO:0007669"/>
    <property type="project" value="UniProtKB-KW"/>
</dbReference>
<protein>
    <submittedName>
        <fullName evidence="2">N-acetylglucosamine kinase</fullName>
    </submittedName>
</protein>
<organism evidence="2 3">
    <name type="scientific">Klebsiella indica</name>
    <dbReference type="NCBI Taxonomy" id="2582917"/>
    <lineage>
        <taxon>Bacteria</taxon>
        <taxon>Pseudomonadati</taxon>
        <taxon>Pseudomonadota</taxon>
        <taxon>Gammaproteobacteria</taxon>
        <taxon>Enterobacterales</taxon>
        <taxon>Enterobacteriaceae</taxon>
        <taxon>Klebsiella/Raoultella group</taxon>
        <taxon>Klebsiella</taxon>
    </lineage>
</organism>
<keyword evidence="2" id="KW-0808">Transferase</keyword>
<sequence>MRSEYFISVDGGGTQCRTQLINKQGQTLASLTGGSANIWSDFTGAMTQATQLIAETLRLAGLGKEHYSATTAILGLAGANVLSARQRAQLWPHDFGGWHVFSDVETACLGGHSGQPGAVLIIGTGSQGAVWDGSGFHCVGGWGLLLSDHGSGSLLGHQALRLALQAHEGLQPMTPLTHALMAQFDHSPQSLLSWSASASPAQWGQFSPLIFAHAAENDSNGVALVKARADETTLLINHLTHQGDYPVALMGGLAEPLLPWLAPEVQRQIVPPAQNALAGALQWALARNY</sequence>
<dbReference type="PANTHER" id="PTHR43190:SF3">
    <property type="entry name" value="N-ACETYL-D-GLUCOSAMINE KINASE"/>
    <property type="match status" value="1"/>
</dbReference>
<keyword evidence="2" id="KW-0418">Kinase</keyword>
<comment type="caution">
    <text evidence="2">The sequence shown here is derived from an EMBL/GenBank/DDBJ whole genome shotgun (WGS) entry which is preliminary data.</text>
</comment>
<proteinExistence type="predicted"/>
<dbReference type="InterPro" id="IPR002731">
    <property type="entry name" value="ATPase_BadF"/>
</dbReference>
<name>A0A5R9LKH4_9ENTR</name>
<accession>A0A5R9LKH4</accession>
<dbReference type="AlphaFoldDB" id="A0A5R9LKH4"/>
<dbReference type="CDD" id="cd24082">
    <property type="entry name" value="ASKHA_NBD_GspK-like"/>
    <property type="match status" value="1"/>
</dbReference>
<feature type="domain" description="ATPase BadF/BadG/BcrA/BcrD type" evidence="1">
    <location>
        <begin position="9"/>
        <end position="281"/>
    </location>
</feature>
<reference evidence="2 3" key="1">
    <citation type="submission" date="2019-05" db="EMBL/GenBank/DDBJ databases">
        <title>Genome sequence of Klebsiella sp strain TOUT106.</title>
        <authorList>
            <person name="Rahi P."/>
            <person name="Chaudhari D."/>
        </authorList>
    </citation>
    <scope>NUCLEOTIDE SEQUENCE [LARGE SCALE GENOMIC DNA]</scope>
    <source>
        <strain evidence="2 3">TOUT106</strain>
    </source>
</reference>
<evidence type="ECO:0000313" key="2">
    <source>
        <dbReference type="EMBL" id="TLV19960.1"/>
    </source>
</evidence>
<evidence type="ECO:0000313" key="3">
    <source>
        <dbReference type="Proteomes" id="UP000307430"/>
    </source>
</evidence>
<dbReference type="EMBL" id="VCHQ01000010">
    <property type="protein sequence ID" value="TLV19960.1"/>
    <property type="molecule type" value="Genomic_DNA"/>
</dbReference>
<dbReference type="Pfam" id="PF01869">
    <property type="entry name" value="BcrAD_BadFG"/>
    <property type="match status" value="1"/>
</dbReference>
<dbReference type="Gene3D" id="3.30.420.40">
    <property type="match status" value="2"/>
</dbReference>
<dbReference type="InterPro" id="IPR043129">
    <property type="entry name" value="ATPase_NBD"/>
</dbReference>